<evidence type="ECO:0000259" key="4">
    <source>
        <dbReference type="Pfam" id="PF04927"/>
    </source>
</evidence>
<dbReference type="AlphaFoldDB" id="A0A8J5CD79"/>
<dbReference type="PANTHER" id="PTHR31174:SF7">
    <property type="entry name" value="LATE EMBRYOGENESIS ABUNDANT PROTEIN 31-RELATED"/>
    <property type="match status" value="1"/>
</dbReference>
<evidence type="ECO:0000313" key="6">
    <source>
        <dbReference type="Proteomes" id="UP000734854"/>
    </source>
</evidence>
<keyword evidence="2" id="KW-0677">Repeat</keyword>
<feature type="domain" description="SMP" evidence="4">
    <location>
        <begin position="89"/>
        <end position="146"/>
    </location>
</feature>
<evidence type="ECO:0000256" key="2">
    <source>
        <dbReference type="ARBA" id="ARBA00022737"/>
    </source>
</evidence>
<dbReference type="EMBL" id="JACMSC010000019">
    <property type="protein sequence ID" value="KAG6473079.1"/>
    <property type="molecule type" value="Genomic_DNA"/>
</dbReference>
<evidence type="ECO:0000313" key="5">
    <source>
        <dbReference type="EMBL" id="KAG6473079.1"/>
    </source>
</evidence>
<evidence type="ECO:0000256" key="1">
    <source>
        <dbReference type="ARBA" id="ARBA00010733"/>
    </source>
</evidence>
<dbReference type="InterPro" id="IPR007011">
    <property type="entry name" value="LEA_SMP_dom"/>
</dbReference>
<dbReference type="PANTHER" id="PTHR31174">
    <property type="entry name" value="SEED MATURATION FAMILY PROTEIN"/>
    <property type="match status" value="1"/>
</dbReference>
<name>A0A8J5CD79_ZINOF</name>
<protein>
    <recommendedName>
        <fullName evidence="4">SMP domain-containing protein</fullName>
    </recommendedName>
</protein>
<dbReference type="OrthoDB" id="2014755at2759"/>
<evidence type="ECO:0000256" key="3">
    <source>
        <dbReference type="SAM" id="MobiDB-lite"/>
    </source>
</evidence>
<dbReference type="Pfam" id="PF04927">
    <property type="entry name" value="SMP"/>
    <property type="match status" value="2"/>
</dbReference>
<keyword evidence="6" id="KW-1185">Reference proteome</keyword>
<proteinExistence type="inferred from homology"/>
<reference evidence="5 6" key="1">
    <citation type="submission" date="2020-08" db="EMBL/GenBank/DDBJ databases">
        <title>Plant Genome Project.</title>
        <authorList>
            <person name="Zhang R.-G."/>
        </authorList>
    </citation>
    <scope>NUCLEOTIDE SEQUENCE [LARGE SCALE GENOMIC DNA]</scope>
    <source>
        <tissue evidence="5">Rhizome</tissue>
    </source>
</reference>
<sequence length="147" mass="14825">MSQGQPRRSGIGQRRAVDGISTSSKKVTIGEALEATAATAGDKPVDASDAAAIQAAEAIATGMNAISGGVAAAAAASANASVDRDEDKTKLGEVVADANMILTDKEATREDAERVVAAEMRNNPDLRTHPGGVGASVLAAAKLNQDR</sequence>
<accession>A0A8J5CD79</accession>
<organism evidence="5 6">
    <name type="scientific">Zingiber officinale</name>
    <name type="common">Ginger</name>
    <name type="synonym">Amomum zingiber</name>
    <dbReference type="NCBI Taxonomy" id="94328"/>
    <lineage>
        <taxon>Eukaryota</taxon>
        <taxon>Viridiplantae</taxon>
        <taxon>Streptophyta</taxon>
        <taxon>Embryophyta</taxon>
        <taxon>Tracheophyta</taxon>
        <taxon>Spermatophyta</taxon>
        <taxon>Magnoliopsida</taxon>
        <taxon>Liliopsida</taxon>
        <taxon>Zingiberales</taxon>
        <taxon>Zingiberaceae</taxon>
        <taxon>Zingiber</taxon>
    </lineage>
</organism>
<gene>
    <name evidence="5" type="ORF">ZIOFF_066986</name>
</gene>
<dbReference type="InterPro" id="IPR042971">
    <property type="entry name" value="LEA_SMP"/>
</dbReference>
<feature type="region of interest" description="Disordered" evidence="3">
    <location>
        <begin position="1"/>
        <end position="23"/>
    </location>
</feature>
<feature type="domain" description="SMP" evidence="4">
    <location>
        <begin position="27"/>
        <end position="79"/>
    </location>
</feature>
<comment type="similarity">
    <text evidence="1">Belongs to the LEA type SMP family.</text>
</comment>
<dbReference type="Proteomes" id="UP000734854">
    <property type="component" value="Unassembled WGS sequence"/>
</dbReference>
<comment type="caution">
    <text evidence="5">The sequence shown here is derived from an EMBL/GenBank/DDBJ whole genome shotgun (WGS) entry which is preliminary data.</text>
</comment>